<dbReference type="Pfam" id="PF01699">
    <property type="entry name" value="Na_Ca_ex"/>
    <property type="match status" value="1"/>
</dbReference>
<dbReference type="InterPro" id="IPR004713">
    <property type="entry name" value="CaH_exchang"/>
</dbReference>
<protein>
    <recommendedName>
        <fullName evidence="8">Sodium/calcium exchanger membrane region domain-containing protein</fullName>
    </recommendedName>
</protein>
<dbReference type="GO" id="GO:0015369">
    <property type="term" value="F:calcium:proton antiporter activity"/>
    <property type="evidence" value="ECO:0007669"/>
    <property type="project" value="UniProtKB-ARBA"/>
</dbReference>
<accession>A0AAP9YHP1</accession>
<gene>
    <name evidence="9" type="ORF">GKQ51_10590</name>
</gene>
<keyword evidence="3 7" id="KW-0812">Transmembrane</keyword>
<evidence type="ECO:0000313" key="9">
    <source>
        <dbReference type="EMBL" id="QQE90873.1"/>
    </source>
</evidence>
<dbReference type="InterPro" id="IPR004837">
    <property type="entry name" value="NaCa_Exmemb"/>
</dbReference>
<dbReference type="InterPro" id="IPR044880">
    <property type="entry name" value="NCX_ion-bd_dom_sf"/>
</dbReference>
<name>A0AAP9YHP1_9GAMM</name>
<evidence type="ECO:0000313" key="10">
    <source>
        <dbReference type="Proteomes" id="UP000596192"/>
    </source>
</evidence>
<keyword evidence="4 7" id="KW-1133">Transmembrane helix</keyword>
<proteinExistence type="predicted"/>
<keyword evidence="5" id="KW-0406">Ion transport</keyword>
<dbReference type="Gene3D" id="1.20.1420.30">
    <property type="entry name" value="NCX, central ion-binding region"/>
    <property type="match status" value="1"/>
</dbReference>
<evidence type="ECO:0000259" key="8">
    <source>
        <dbReference type="Pfam" id="PF01699"/>
    </source>
</evidence>
<sequence>MKAHRWKTLRGFPPGGIGRSPGGQGLRLAGVASRHVRPGQRWAEKLHFPRCLQIHCRGKRVSVRYQVRGAASVLIAWSSKILVAAIEPSTRQLGLSNAFVGVFVVAILGNAAEHATAITMAMKNRMDLSLAIAIGSSVQVALFVAPVLALASLFVGPAAMDLDFPPGLVLVVVLSVLITGQVAGDGRSDWFKGVQLLAVYLILGMAFAFLAGGSPH</sequence>
<reference evidence="9 10" key="1">
    <citation type="submission" date="2020-12" db="EMBL/GenBank/DDBJ databases">
        <title>Genomic Analysis and Response surface optimization of nitrogen-fixing conditions for A. chroococcum strain HR1, Isolation from rhizosphere soil.</title>
        <authorList>
            <person name="Li J."/>
            <person name="Yang H."/>
            <person name="Liu H."/>
            <person name="Wang C."/>
            <person name="Tian Y."/>
            <person name="Lu X.Y."/>
        </authorList>
    </citation>
    <scope>NUCLEOTIDE SEQUENCE [LARGE SCALE GENOMIC DNA]</scope>
    <source>
        <strain evidence="9 10">HR1</strain>
    </source>
</reference>
<feature type="transmembrane region" description="Helical" evidence="7">
    <location>
        <begin position="196"/>
        <end position="214"/>
    </location>
</feature>
<dbReference type="EMBL" id="CP066310">
    <property type="protein sequence ID" value="QQE90873.1"/>
    <property type="molecule type" value="Genomic_DNA"/>
</dbReference>
<feature type="transmembrane region" description="Helical" evidence="7">
    <location>
        <begin position="167"/>
        <end position="184"/>
    </location>
</feature>
<evidence type="ECO:0000256" key="5">
    <source>
        <dbReference type="ARBA" id="ARBA00023065"/>
    </source>
</evidence>
<dbReference type="Proteomes" id="UP000596192">
    <property type="component" value="Chromosome"/>
</dbReference>
<feature type="domain" description="Sodium/calcium exchanger membrane region" evidence="8">
    <location>
        <begin position="71"/>
        <end position="203"/>
    </location>
</feature>
<keyword evidence="2" id="KW-0813">Transport</keyword>
<keyword evidence="6 7" id="KW-0472">Membrane</keyword>
<feature type="transmembrane region" description="Helical" evidence="7">
    <location>
        <begin position="130"/>
        <end position="155"/>
    </location>
</feature>
<evidence type="ECO:0000256" key="1">
    <source>
        <dbReference type="ARBA" id="ARBA00004127"/>
    </source>
</evidence>
<evidence type="ECO:0000256" key="3">
    <source>
        <dbReference type="ARBA" id="ARBA00022692"/>
    </source>
</evidence>
<dbReference type="PANTHER" id="PTHR31503">
    <property type="entry name" value="VACUOLAR CALCIUM ION TRANSPORTER"/>
    <property type="match status" value="1"/>
</dbReference>
<evidence type="ECO:0000256" key="2">
    <source>
        <dbReference type="ARBA" id="ARBA00022448"/>
    </source>
</evidence>
<organism evidence="9 10">
    <name type="scientific">Azotobacter chroococcum</name>
    <dbReference type="NCBI Taxonomy" id="353"/>
    <lineage>
        <taxon>Bacteria</taxon>
        <taxon>Pseudomonadati</taxon>
        <taxon>Pseudomonadota</taxon>
        <taxon>Gammaproteobacteria</taxon>
        <taxon>Pseudomonadales</taxon>
        <taxon>Pseudomonadaceae</taxon>
        <taxon>Azotobacter</taxon>
    </lineage>
</organism>
<dbReference type="GO" id="GO:0012505">
    <property type="term" value="C:endomembrane system"/>
    <property type="evidence" value="ECO:0007669"/>
    <property type="project" value="UniProtKB-SubCell"/>
</dbReference>
<dbReference type="GO" id="GO:0016020">
    <property type="term" value="C:membrane"/>
    <property type="evidence" value="ECO:0007669"/>
    <property type="project" value="InterPro"/>
</dbReference>
<evidence type="ECO:0000256" key="4">
    <source>
        <dbReference type="ARBA" id="ARBA00022989"/>
    </source>
</evidence>
<comment type="subcellular location">
    <subcellularLocation>
        <location evidence="1">Endomembrane system</location>
        <topology evidence="1">Multi-pass membrane protein</topology>
    </subcellularLocation>
</comment>
<dbReference type="GO" id="GO:0006874">
    <property type="term" value="P:intracellular calcium ion homeostasis"/>
    <property type="evidence" value="ECO:0007669"/>
    <property type="project" value="TreeGrafter"/>
</dbReference>
<evidence type="ECO:0000256" key="7">
    <source>
        <dbReference type="SAM" id="Phobius"/>
    </source>
</evidence>
<dbReference type="PANTHER" id="PTHR31503:SF22">
    <property type="entry name" value="VACUOLAR CALCIUM ION TRANSPORTER"/>
    <property type="match status" value="1"/>
</dbReference>
<dbReference type="AlphaFoldDB" id="A0AAP9YHP1"/>
<evidence type="ECO:0000256" key="6">
    <source>
        <dbReference type="ARBA" id="ARBA00023136"/>
    </source>
</evidence>